<proteinExistence type="predicted"/>
<feature type="transmembrane region" description="Helical" evidence="2">
    <location>
        <begin position="145"/>
        <end position="171"/>
    </location>
</feature>
<evidence type="ECO:0000313" key="3">
    <source>
        <dbReference type="EMBL" id="KAF9443767.1"/>
    </source>
</evidence>
<keyword evidence="2" id="KW-0812">Transmembrane</keyword>
<dbReference type="AlphaFoldDB" id="A0A9P6BY33"/>
<gene>
    <name evidence="3" type="ORF">P691DRAFT_678856</name>
</gene>
<feature type="transmembrane region" description="Helical" evidence="2">
    <location>
        <begin position="96"/>
        <end position="116"/>
    </location>
</feature>
<name>A0A9P6BY33_9AGAR</name>
<feature type="region of interest" description="Disordered" evidence="1">
    <location>
        <begin position="1"/>
        <end position="41"/>
    </location>
</feature>
<feature type="transmembrane region" description="Helical" evidence="2">
    <location>
        <begin position="66"/>
        <end position="84"/>
    </location>
</feature>
<feature type="compositionally biased region" description="Basic and acidic residues" evidence="1">
    <location>
        <begin position="11"/>
        <end position="20"/>
    </location>
</feature>
<dbReference type="OrthoDB" id="3062801at2759"/>
<feature type="transmembrane region" description="Helical" evidence="2">
    <location>
        <begin position="191"/>
        <end position="216"/>
    </location>
</feature>
<evidence type="ECO:0008006" key="5">
    <source>
        <dbReference type="Google" id="ProtNLM"/>
    </source>
</evidence>
<evidence type="ECO:0000313" key="4">
    <source>
        <dbReference type="Proteomes" id="UP000807342"/>
    </source>
</evidence>
<dbReference type="Proteomes" id="UP000807342">
    <property type="component" value="Unassembled WGS sequence"/>
</dbReference>
<evidence type="ECO:0000256" key="1">
    <source>
        <dbReference type="SAM" id="MobiDB-lite"/>
    </source>
</evidence>
<keyword evidence="2" id="KW-1133">Transmembrane helix</keyword>
<protein>
    <recommendedName>
        <fullName evidence="5">Transmembrane protein</fullName>
    </recommendedName>
</protein>
<sequence length="242" mass="27613">MAARATARQQSIKDNKEKYGSKSKTRSGTKTESSEDPDPPKLVSSYKRLKREWGDMIDEFVEEWRTLNIVSAVLVPGILTLFQIDSAANDPVTRSLAFWSLILALWSLVYGCLYVIQFRRMRSESIMIEWALEAEKRDGIFWNTWVMLALPAVSLAWSVLVFLVAIIWFMWRSRANPPPDISFPASSSTELGFRIFTCGLFAAAVVYLILVLMRFFQFGAPMTSRWKRHMKDIVADVARLGA</sequence>
<reference evidence="3" key="1">
    <citation type="submission" date="2020-11" db="EMBL/GenBank/DDBJ databases">
        <authorList>
            <consortium name="DOE Joint Genome Institute"/>
            <person name="Ahrendt S."/>
            <person name="Riley R."/>
            <person name="Andreopoulos W."/>
            <person name="Labutti K."/>
            <person name="Pangilinan J."/>
            <person name="Ruiz-Duenas F.J."/>
            <person name="Barrasa J.M."/>
            <person name="Sanchez-Garcia M."/>
            <person name="Camarero S."/>
            <person name="Miyauchi S."/>
            <person name="Serrano A."/>
            <person name="Linde D."/>
            <person name="Babiker R."/>
            <person name="Drula E."/>
            <person name="Ayuso-Fernandez I."/>
            <person name="Pacheco R."/>
            <person name="Padilla G."/>
            <person name="Ferreira P."/>
            <person name="Barriuso J."/>
            <person name="Kellner H."/>
            <person name="Castanera R."/>
            <person name="Alfaro M."/>
            <person name="Ramirez L."/>
            <person name="Pisabarro A.G."/>
            <person name="Kuo A."/>
            <person name="Tritt A."/>
            <person name="Lipzen A."/>
            <person name="He G."/>
            <person name="Yan M."/>
            <person name="Ng V."/>
            <person name="Cullen D."/>
            <person name="Martin F."/>
            <person name="Rosso M.-N."/>
            <person name="Henrissat B."/>
            <person name="Hibbett D."/>
            <person name="Martinez A.T."/>
            <person name="Grigoriev I.V."/>
        </authorList>
    </citation>
    <scope>NUCLEOTIDE SEQUENCE</scope>
    <source>
        <strain evidence="3">MF-IS2</strain>
    </source>
</reference>
<organism evidence="3 4">
    <name type="scientific">Macrolepiota fuliginosa MF-IS2</name>
    <dbReference type="NCBI Taxonomy" id="1400762"/>
    <lineage>
        <taxon>Eukaryota</taxon>
        <taxon>Fungi</taxon>
        <taxon>Dikarya</taxon>
        <taxon>Basidiomycota</taxon>
        <taxon>Agaricomycotina</taxon>
        <taxon>Agaricomycetes</taxon>
        <taxon>Agaricomycetidae</taxon>
        <taxon>Agaricales</taxon>
        <taxon>Agaricineae</taxon>
        <taxon>Agaricaceae</taxon>
        <taxon>Macrolepiota</taxon>
    </lineage>
</organism>
<dbReference type="EMBL" id="MU151437">
    <property type="protein sequence ID" value="KAF9443767.1"/>
    <property type="molecule type" value="Genomic_DNA"/>
</dbReference>
<keyword evidence="4" id="KW-1185">Reference proteome</keyword>
<accession>A0A9P6BY33</accession>
<keyword evidence="2" id="KW-0472">Membrane</keyword>
<comment type="caution">
    <text evidence="3">The sequence shown here is derived from an EMBL/GenBank/DDBJ whole genome shotgun (WGS) entry which is preliminary data.</text>
</comment>
<evidence type="ECO:0000256" key="2">
    <source>
        <dbReference type="SAM" id="Phobius"/>
    </source>
</evidence>